<proteinExistence type="predicted"/>
<reference evidence="2 3" key="1">
    <citation type="submission" date="2018-11" db="EMBL/GenBank/DDBJ databases">
        <title>Sequencing the genomes of 1000 actinobacteria strains.</title>
        <authorList>
            <person name="Klenk H.-P."/>
        </authorList>
    </citation>
    <scope>NUCLEOTIDE SEQUENCE [LARGE SCALE GENOMIC DNA]</scope>
    <source>
        <strain evidence="2 3">DSM 44254</strain>
    </source>
</reference>
<dbReference type="PROSITE" id="PS51318">
    <property type="entry name" value="TAT"/>
    <property type="match status" value="1"/>
</dbReference>
<accession>A0A3N1DCK0</accession>
<dbReference type="PANTHER" id="PTHR47572">
    <property type="entry name" value="LIPOPROTEIN-RELATED"/>
    <property type="match status" value="1"/>
</dbReference>
<comment type="caution">
    <text evidence="2">The sequence shown here is derived from an EMBL/GenBank/DDBJ whole genome shotgun (WGS) entry which is preliminary data.</text>
</comment>
<dbReference type="InterPro" id="IPR011042">
    <property type="entry name" value="6-blade_b-propeller_TolB-like"/>
</dbReference>
<dbReference type="Pfam" id="PF08450">
    <property type="entry name" value="SGL"/>
    <property type="match status" value="1"/>
</dbReference>
<dbReference type="EMBL" id="RJKE01000001">
    <property type="protein sequence ID" value="ROO90858.1"/>
    <property type="molecule type" value="Genomic_DNA"/>
</dbReference>
<feature type="domain" description="SMP-30/Gluconolactonase/LRE-like region" evidence="1">
    <location>
        <begin position="60"/>
        <end position="337"/>
    </location>
</feature>
<name>A0A3N1DCK0_9ACTN</name>
<organism evidence="2 3">
    <name type="scientific">Actinocorallia herbida</name>
    <dbReference type="NCBI Taxonomy" id="58109"/>
    <lineage>
        <taxon>Bacteria</taxon>
        <taxon>Bacillati</taxon>
        <taxon>Actinomycetota</taxon>
        <taxon>Actinomycetes</taxon>
        <taxon>Streptosporangiales</taxon>
        <taxon>Thermomonosporaceae</taxon>
        <taxon>Actinocorallia</taxon>
    </lineage>
</organism>
<sequence>MSAPRRRLSRRSLFSGLGLSAVGLTVLGSGNAASAHPHGHSPKPKGKKVKITKLAEGLLFPEGPVALPNGDVLVVEIHRKTLTRIRPDGTTSVVAEVGGGPNGAALGPDGKVFVVNNGGMYRFEVNGYAFAGGTPADYVSGSVQVVDLETGAVETLYTKDDDGRDLRGPNDIVFDAHGGFYFTDYGKTVNEAADTGVLYYAKSDGSSCKAVGTGMQGPNGVGLSPDGKRLYVSETYTARVWWWDVTGPGQIVGGKSLAGSGGGNFLYTAADYVNFDSLGVDGHGNVNVASMVKAGISVVSPKGELVDFVEIDVDGDPGITNITWGGKDMRTAYVTASSTGRLLKIEWPRPGLKLNHYKA</sequence>
<dbReference type="SUPFAM" id="SSF63829">
    <property type="entry name" value="Calcium-dependent phosphotriesterase"/>
    <property type="match status" value="1"/>
</dbReference>
<dbReference type="Gene3D" id="2.120.10.30">
    <property type="entry name" value="TolB, C-terminal domain"/>
    <property type="match status" value="1"/>
</dbReference>
<dbReference type="InterPro" id="IPR051262">
    <property type="entry name" value="SMP-30/CGR1_Lactonase"/>
</dbReference>
<dbReference type="PANTHER" id="PTHR47572:SF5">
    <property type="entry name" value="BLR2277 PROTEIN"/>
    <property type="match status" value="1"/>
</dbReference>
<evidence type="ECO:0000313" key="3">
    <source>
        <dbReference type="Proteomes" id="UP000272400"/>
    </source>
</evidence>
<gene>
    <name evidence="2" type="ORF">EDD29_8599</name>
</gene>
<evidence type="ECO:0000313" key="2">
    <source>
        <dbReference type="EMBL" id="ROO90858.1"/>
    </source>
</evidence>
<keyword evidence="3" id="KW-1185">Reference proteome</keyword>
<dbReference type="AlphaFoldDB" id="A0A3N1DCK0"/>
<evidence type="ECO:0000259" key="1">
    <source>
        <dbReference type="Pfam" id="PF08450"/>
    </source>
</evidence>
<protein>
    <submittedName>
        <fullName evidence="2">Gluconolactonase</fullName>
    </submittedName>
</protein>
<dbReference type="Proteomes" id="UP000272400">
    <property type="component" value="Unassembled WGS sequence"/>
</dbReference>
<dbReference type="RefSeq" id="WP_211360169.1">
    <property type="nucleotide sequence ID" value="NZ_RJKE01000001.1"/>
</dbReference>
<dbReference type="InterPro" id="IPR013658">
    <property type="entry name" value="SGL"/>
</dbReference>
<dbReference type="InterPro" id="IPR006311">
    <property type="entry name" value="TAT_signal"/>
</dbReference>